<accession>A0AAE6UKJ1</accession>
<reference evidence="3 4" key="1">
    <citation type="submission" date="2018-10" db="EMBL/GenBank/DDBJ databases">
        <title>Propagation and draft genome sequences of three atypical Erhlichia ruminantium isolates.</title>
        <authorList>
            <person name="Liebenberg J."/>
            <person name="Steyn H."/>
            <person name="Josemans A."/>
            <person name="Zweygarth E."/>
        </authorList>
    </citation>
    <scope>NUCLEOTIDE SEQUENCE [LARGE SCALE GENOMIC DNA]</scope>
    <source>
        <strain evidence="3 4">Omatjenne</strain>
    </source>
</reference>
<evidence type="ECO:0000313" key="4">
    <source>
        <dbReference type="Proteomes" id="UP000422822"/>
    </source>
</evidence>
<dbReference type="EMBL" id="CP033455">
    <property type="protein sequence ID" value="QGR03193.1"/>
    <property type="molecule type" value="Genomic_DNA"/>
</dbReference>
<feature type="region of interest" description="Disordered" evidence="1">
    <location>
        <begin position="359"/>
        <end position="380"/>
    </location>
</feature>
<evidence type="ECO:0000256" key="1">
    <source>
        <dbReference type="SAM" id="MobiDB-lite"/>
    </source>
</evidence>
<evidence type="ECO:0000313" key="3">
    <source>
        <dbReference type="EMBL" id="QGR03193.1"/>
    </source>
</evidence>
<sequence length="422" mass="45764">MLNNFGKAIASGAKNIVNAPFKGLGVLRTIYRNMGILPILRRLPDFGTVQQVTCRARVPVIHKNQECRYVSSKCHRFGLEIQGKFVVYKGKRYPITPLSGSNGEQVLDVNGNKLFAINTAGTNNYSDFEGKVEENKVLVVAYDGNKCVDPVPGRGSRKVVADFQTTVYPFSFSIVNHETKKTDFVLSLIVLPFNACGLVVGCAGRLVASVLSAVAKCCSIPAKYLADKIDRDIIHTSSGVLQNKWRPVGAIGAVFVCILSVLGNVLSTVSCIVRNSADFSEAIIRSPSAIINGIHNENMQCLPVRAGLTAIVDPVKRCVSDLKTSGVNLVKTCAETKARLCMDGEYLRHHMEGKSGFIQEKISGKDLPQQETRGSKQRISRADLEQVAEIGKSLASEIAYGTPQDVNAALRKQEAKGSSKGF</sequence>
<name>A0AAE6UKJ1_EHRRU</name>
<organism evidence="3 4">
    <name type="scientific">Ehrlichia ruminantium</name>
    <name type="common">heartwater rickettsia</name>
    <name type="synonym">Cowdria ruminantium</name>
    <dbReference type="NCBI Taxonomy" id="779"/>
    <lineage>
        <taxon>Bacteria</taxon>
        <taxon>Pseudomonadati</taxon>
        <taxon>Pseudomonadota</taxon>
        <taxon>Alphaproteobacteria</taxon>
        <taxon>Rickettsiales</taxon>
        <taxon>Anaplasmataceae</taxon>
        <taxon>Ehrlichia</taxon>
    </lineage>
</organism>
<proteinExistence type="predicted"/>
<keyword evidence="2" id="KW-1133">Transmembrane helix</keyword>
<keyword evidence="2" id="KW-0812">Transmembrane</keyword>
<dbReference type="AlphaFoldDB" id="A0AAE6UKJ1"/>
<dbReference type="Proteomes" id="UP000422822">
    <property type="component" value="Chromosome"/>
</dbReference>
<evidence type="ECO:0000256" key="2">
    <source>
        <dbReference type="SAM" id="Phobius"/>
    </source>
</evidence>
<feature type="transmembrane region" description="Helical" evidence="2">
    <location>
        <begin position="248"/>
        <end position="266"/>
    </location>
</feature>
<dbReference type="RefSeq" id="WP_158406363.1">
    <property type="nucleotide sequence ID" value="NZ_CP033454.1"/>
</dbReference>
<protein>
    <submittedName>
        <fullName evidence="3">Uncharacterized protein</fullName>
    </submittedName>
</protein>
<keyword evidence="4" id="KW-1185">Reference proteome</keyword>
<keyword evidence="2" id="KW-0472">Membrane</keyword>
<gene>
    <name evidence="3" type="ORF">EDL80_01045</name>
</gene>